<accession>A0A0F6R4U4</accession>
<reference evidence="1 2" key="1">
    <citation type="journal article" date="2015" name="J. Virol.">
        <title>Sinorhizobium meliloti Phage ?M9 Defines a New Group of T4 Superfamily Phages with Unusual Genomic Features but a Common T=16 Capsid.</title>
        <authorList>
            <person name="Johnson M.C."/>
            <person name="Tatum K.B."/>
            <person name="Lynn J.S."/>
            <person name="Brewer T.E."/>
            <person name="Lu S."/>
            <person name="Washburn B.K."/>
            <person name="Stroupe M.E."/>
            <person name="Jones K.M."/>
        </authorList>
    </citation>
    <scope>NUCLEOTIDE SEQUENCE [LARGE SCALE GENOMIC DNA]</scope>
</reference>
<dbReference type="Proteomes" id="UP000033804">
    <property type="component" value="Segment"/>
</dbReference>
<dbReference type="EMBL" id="KP881232">
    <property type="protein sequence ID" value="AKE44642.1"/>
    <property type="molecule type" value="Genomic_DNA"/>
</dbReference>
<proteinExistence type="predicted"/>
<keyword evidence="2" id="KW-1185">Reference proteome</keyword>
<evidence type="ECO:0000313" key="1">
    <source>
        <dbReference type="EMBL" id="AKE44642.1"/>
    </source>
</evidence>
<dbReference type="KEGG" id="vg:26517694"/>
<sequence length="202" mass="23111">MLCEILTKRLTIMTRLCHPQVAIEEVLGLERVVDQLSIGNESRKAVLLDFFTFVSDVSLHLSKLEVRVPLGHPVIEFFVSHRPLVHGDSVDDEERPPVVHVAVQQVRHHVRTRVRDVDVVDVREVRESFRFEDDLPSQVFESECLSVELERRGRILLKEHQLELLICSSVLRVWMLISVNAMLNLMNAGLPSERKRGAPAAE</sequence>
<name>A0A0F6R4U4_9CAUD</name>
<evidence type="ECO:0000313" key="2">
    <source>
        <dbReference type="Proteomes" id="UP000033804"/>
    </source>
</evidence>
<reference evidence="2" key="2">
    <citation type="submission" date="2015-03" db="EMBL/GenBank/DDBJ databases">
        <title>The genome and structure of Sinorhizobium meliloti phage phiM9.</title>
        <authorList>
            <person name="Johnson M.C."/>
            <person name="Tatum K.B."/>
            <person name="Lynn J.S."/>
            <person name="Brewer T.E."/>
            <person name="Washburn B.K."/>
            <person name="Stroupe M.E."/>
            <person name="Jones K.M."/>
        </authorList>
    </citation>
    <scope>NUCLEOTIDE SEQUENCE [LARGE SCALE GENOMIC DNA]</scope>
</reference>
<dbReference type="RefSeq" id="YP_009189396.1">
    <property type="nucleotide sequence ID" value="NC_028676.1"/>
</dbReference>
<organism evidence="1 2">
    <name type="scientific">Sinorhizobium phage phiM9</name>
    <dbReference type="NCBI Taxonomy" id="1636182"/>
    <lineage>
        <taxon>Viruses</taxon>
        <taxon>Duplodnaviria</taxon>
        <taxon>Heunggongvirae</taxon>
        <taxon>Uroviricota</taxon>
        <taxon>Caudoviricetes</taxon>
        <taxon>Pootjesviridae</taxon>
        <taxon>Emnonavirus</taxon>
        <taxon>Emnonavirus phiM9</taxon>
    </lineage>
</organism>
<protein>
    <submittedName>
        <fullName evidence="1">Uncharacterized protein</fullName>
    </submittedName>
</protein>
<dbReference type="GeneID" id="26517694"/>
<gene>
    <name evidence="1" type="ORF">Sm_phiM9_012</name>
</gene>